<dbReference type="RefSeq" id="WP_254756801.1">
    <property type="nucleotide sequence ID" value="NZ_JANCLT010000001.1"/>
</dbReference>
<organism evidence="2 3">
    <name type="scientific">Ectobacillus ponti</name>
    <dbReference type="NCBI Taxonomy" id="2961894"/>
    <lineage>
        <taxon>Bacteria</taxon>
        <taxon>Bacillati</taxon>
        <taxon>Bacillota</taxon>
        <taxon>Bacilli</taxon>
        <taxon>Bacillales</taxon>
        <taxon>Bacillaceae</taxon>
        <taxon>Ectobacillus</taxon>
    </lineage>
</organism>
<sequence>MKKTRIDEYDKGDALADRLFFFLRQQGLPIEKVSRIRPAVFKVYSPDTAYIIKRYDYAKMEQQRSFLQALQRTGFRQTAYLQLFPGGGHSLPFAQSHWLLYEYLEHQEAFSFETAENRREALNLLDGYHQAARLLPASLRPYVPMLPWLEKWTARTERFRRCAPLISSHIGRERTEAFLDWADHSLRQLRLLPLHTELHSYLHGDLIEHNFIKGSSLSLIDFDCVSVGPVVYDYIKYSVCILPSLHWSHEELRTYMQPYWDSEAFWAGLLFPSDILREWDYFLSLPVPQQPVFRDRLVAFTLHQYDARAAFAAAVQEAASQ</sequence>
<dbReference type="InterPro" id="IPR002575">
    <property type="entry name" value="Aminoglycoside_PTrfase"/>
</dbReference>
<dbReference type="Pfam" id="PF01636">
    <property type="entry name" value="APH"/>
    <property type="match status" value="1"/>
</dbReference>
<evidence type="ECO:0000259" key="1">
    <source>
        <dbReference type="Pfam" id="PF01636"/>
    </source>
</evidence>
<dbReference type="Proteomes" id="UP001156102">
    <property type="component" value="Unassembled WGS sequence"/>
</dbReference>
<proteinExistence type="predicted"/>
<dbReference type="SUPFAM" id="SSF56112">
    <property type="entry name" value="Protein kinase-like (PK-like)"/>
    <property type="match status" value="1"/>
</dbReference>
<comment type="caution">
    <text evidence="2">The sequence shown here is derived from an EMBL/GenBank/DDBJ whole genome shotgun (WGS) entry which is preliminary data.</text>
</comment>
<name>A0AA42BMW5_9BACI</name>
<gene>
    <name evidence="2" type="ORF">NK662_01945</name>
</gene>
<protein>
    <submittedName>
        <fullName evidence="2">Aminoglycoside phosphotransferase family protein</fullName>
    </submittedName>
</protein>
<feature type="domain" description="Aminoglycoside phosphotransferase" evidence="1">
    <location>
        <begin position="40"/>
        <end position="260"/>
    </location>
</feature>
<dbReference type="InterPro" id="IPR011009">
    <property type="entry name" value="Kinase-like_dom_sf"/>
</dbReference>
<dbReference type="EMBL" id="JANCLT010000001">
    <property type="protein sequence ID" value="MCP8967300.1"/>
    <property type="molecule type" value="Genomic_DNA"/>
</dbReference>
<dbReference type="Gene3D" id="3.90.1200.10">
    <property type="match status" value="1"/>
</dbReference>
<accession>A0AA42BMW5</accession>
<keyword evidence="3" id="KW-1185">Reference proteome</keyword>
<reference evidence="2" key="1">
    <citation type="submission" date="2022-07" db="EMBL/GenBank/DDBJ databases">
        <authorList>
            <person name="Li W.-J."/>
            <person name="Deng Q.-Q."/>
        </authorList>
    </citation>
    <scope>NUCLEOTIDE SEQUENCE</scope>
    <source>
        <strain evidence="2">SYSU M60031</strain>
    </source>
</reference>
<evidence type="ECO:0000313" key="3">
    <source>
        <dbReference type="Proteomes" id="UP001156102"/>
    </source>
</evidence>
<evidence type="ECO:0000313" key="2">
    <source>
        <dbReference type="EMBL" id="MCP8967300.1"/>
    </source>
</evidence>
<dbReference type="AlphaFoldDB" id="A0AA42BMW5"/>